<sequence length="405" mass="45458">MADEPSLTRWTFQDFKLFYDIKFGRKKTAENKEADGNGQMISNGNPSTLIPNGSGHVKNKSDLAIYEQFQSQDGGTVTFSNVVSSAGIDALQRSLLPPFESAEMRNLAESLSRDIIRGSPDVKWETIKGLESAKRLLKEAVVMPIKYPMYFTGLLSPWKGILLFGPPGTGKTMLAKAVATECKTTFFNISASSIVSKWRGDSEKLVKVLFELARHHAPSTIFLDEIDAIISQRGEGRSEHEASRRLKTELLIQMDGLTRSEELVFVLAATNLPWELDAAMLRRLEKRILVPLPEPEARRAMFEELLPSASDEGKLPYDLLVERTEGYSGSDIRLLCKEVAMQPLRRLMVLLEDRQVVMPEDELPKVGPIMHGDIEVALKNTRPSAHLHAHRYDKFNEDYGSQILQ</sequence>
<organism evidence="10 11">
    <name type="scientific">Cinchona calisaya</name>
    <dbReference type="NCBI Taxonomy" id="153742"/>
    <lineage>
        <taxon>Eukaryota</taxon>
        <taxon>Viridiplantae</taxon>
        <taxon>Streptophyta</taxon>
        <taxon>Embryophyta</taxon>
        <taxon>Tracheophyta</taxon>
        <taxon>Spermatophyta</taxon>
        <taxon>Magnoliopsida</taxon>
        <taxon>eudicotyledons</taxon>
        <taxon>Gunneridae</taxon>
        <taxon>Pentapetalae</taxon>
        <taxon>asterids</taxon>
        <taxon>lamiids</taxon>
        <taxon>Gentianales</taxon>
        <taxon>Rubiaceae</taxon>
        <taxon>Cinchonoideae</taxon>
        <taxon>Cinchoneae</taxon>
        <taxon>Cinchona</taxon>
    </lineage>
</organism>
<comment type="subcellular location">
    <subcellularLocation>
        <location evidence="1">Cytoplasm</location>
        <location evidence="1">Cytoskeleton</location>
        <location evidence="1">Spindle pole</location>
    </subcellularLocation>
</comment>
<dbReference type="InterPro" id="IPR027417">
    <property type="entry name" value="P-loop_NTPase"/>
</dbReference>
<comment type="caution">
    <text evidence="10">The sequence shown here is derived from an EMBL/GenBank/DDBJ whole genome shotgun (WGS) entry which is preliminary data.</text>
</comment>
<dbReference type="CDD" id="cd19509">
    <property type="entry name" value="RecA-like_VPS4-like"/>
    <property type="match status" value="1"/>
</dbReference>
<evidence type="ECO:0000256" key="5">
    <source>
        <dbReference type="ARBA" id="ARBA00022840"/>
    </source>
</evidence>
<gene>
    <name evidence="10" type="ORF">ACH5RR_018378</name>
</gene>
<dbReference type="Pfam" id="PF17862">
    <property type="entry name" value="AAA_lid_3"/>
    <property type="match status" value="1"/>
</dbReference>
<evidence type="ECO:0000256" key="2">
    <source>
        <dbReference type="ARBA" id="ARBA00022490"/>
    </source>
</evidence>
<evidence type="ECO:0000256" key="6">
    <source>
        <dbReference type="ARBA" id="ARBA00023212"/>
    </source>
</evidence>
<evidence type="ECO:0000313" key="10">
    <source>
        <dbReference type="EMBL" id="KAL3520229.1"/>
    </source>
</evidence>
<keyword evidence="3" id="KW-0493">Microtubule</keyword>
<dbReference type="PANTHER" id="PTHR23074">
    <property type="entry name" value="AAA DOMAIN-CONTAINING"/>
    <property type="match status" value="1"/>
</dbReference>
<keyword evidence="4" id="KW-0547">Nucleotide-binding</keyword>
<dbReference type="GO" id="GO:0005524">
    <property type="term" value="F:ATP binding"/>
    <property type="evidence" value="ECO:0007669"/>
    <property type="project" value="UniProtKB-KW"/>
</dbReference>
<dbReference type="InterPro" id="IPR050304">
    <property type="entry name" value="MT-severing_AAA_ATPase"/>
</dbReference>
<keyword evidence="2" id="KW-0963">Cytoplasm</keyword>
<reference evidence="10 11" key="1">
    <citation type="submission" date="2024-11" db="EMBL/GenBank/DDBJ databases">
        <title>A near-complete genome assembly of Cinchona calisaya.</title>
        <authorList>
            <person name="Lian D.C."/>
            <person name="Zhao X.W."/>
            <person name="Wei L."/>
        </authorList>
    </citation>
    <scope>NUCLEOTIDE SEQUENCE [LARGE SCALE GENOMIC DNA]</scope>
    <source>
        <tissue evidence="10">Nenye</tissue>
    </source>
</reference>
<keyword evidence="7" id="KW-0413">Isomerase</keyword>
<dbReference type="GO" id="GO:0005874">
    <property type="term" value="C:microtubule"/>
    <property type="evidence" value="ECO:0007669"/>
    <property type="project" value="UniProtKB-KW"/>
</dbReference>
<feature type="region of interest" description="Disordered" evidence="8">
    <location>
        <begin position="30"/>
        <end position="54"/>
    </location>
</feature>
<feature type="domain" description="AAA+ ATPase" evidence="9">
    <location>
        <begin position="157"/>
        <end position="294"/>
    </location>
</feature>
<evidence type="ECO:0000256" key="8">
    <source>
        <dbReference type="SAM" id="MobiDB-lite"/>
    </source>
</evidence>
<proteinExistence type="predicted"/>
<dbReference type="GO" id="GO:0000922">
    <property type="term" value="C:spindle pole"/>
    <property type="evidence" value="ECO:0007669"/>
    <property type="project" value="UniProtKB-SubCell"/>
</dbReference>
<dbReference type="InterPro" id="IPR003593">
    <property type="entry name" value="AAA+_ATPase"/>
</dbReference>
<dbReference type="PANTHER" id="PTHR23074:SF78">
    <property type="entry name" value="KATANIN P60 ATPASE-CONTAINING SUBUNIT A-LIKE 2"/>
    <property type="match status" value="1"/>
</dbReference>
<dbReference type="AlphaFoldDB" id="A0ABD2ZL91"/>
<dbReference type="FunFam" id="3.40.50.300:FF:000490">
    <property type="entry name" value="Katanin p60 ATPase-containing subunit A-like 2"/>
    <property type="match status" value="1"/>
</dbReference>
<dbReference type="EMBL" id="JBJUIK010000008">
    <property type="protein sequence ID" value="KAL3520229.1"/>
    <property type="molecule type" value="Genomic_DNA"/>
</dbReference>
<evidence type="ECO:0000256" key="4">
    <source>
        <dbReference type="ARBA" id="ARBA00022741"/>
    </source>
</evidence>
<evidence type="ECO:0000256" key="3">
    <source>
        <dbReference type="ARBA" id="ARBA00022701"/>
    </source>
</evidence>
<evidence type="ECO:0000256" key="7">
    <source>
        <dbReference type="ARBA" id="ARBA00023235"/>
    </source>
</evidence>
<dbReference type="FunFam" id="1.10.8.60:FF:000056">
    <property type="entry name" value="Katanin p60 ATPase-containing subunit A-like 2"/>
    <property type="match status" value="1"/>
</dbReference>
<dbReference type="SMART" id="SM00382">
    <property type="entry name" value="AAA"/>
    <property type="match status" value="1"/>
</dbReference>
<dbReference type="Gene3D" id="3.40.50.300">
    <property type="entry name" value="P-loop containing nucleotide triphosphate hydrolases"/>
    <property type="match status" value="1"/>
</dbReference>
<keyword evidence="5" id="KW-0067">ATP-binding</keyword>
<evidence type="ECO:0000256" key="1">
    <source>
        <dbReference type="ARBA" id="ARBA00004647"/>
    </source>
</evidence>
<evidence type="ECO:0000313" key="11">
    <source>
        <dbReference type="Proteomes" id="UP001630127"/>
    </source>
</evidence>
<dbReference type="InterPro" id="IPR003959">
    <property type="entry name" value="ATPase_AAA_core"/>
</dbReference>
<protein>
    <recommendedName>
        <fullName evidence="9">AAA+ ATPase domain-containing protein</fullName>
    </recommendedName>
</protein>
<dbReference type="GO" id="GO:0016853">
    <property type="term" value="F:isomerase activity"/>
    <property type="evidence" value="ECO:0007669"/>
    <property type="project" value="UniProtKB-KW"/>
</dbReference>
<feature type="compositionally biased region" description="Polar residues" evidence="8">
    <location>
        <begin position="39"/>
        <end position="51"/>
    </location>
</feature>
<dbReference type="Proteomes" id="UP001630127">
    <property type="component" value="Unassembled WGS sequence"/>
</dbReference>
<dbReference type="SUPFAM" id="SSF52540">
    <property type="entry name" value="P-loop containing nucleoside triphosphate hydrolases"/>
    <property type="match status" value="1"/>
</dbReference>
<dbReference type="InterPro" id="IPR041569">
    <property type="entry name" value="AAA_lid_3"/>
</dbReference>
<evidence type="ECO:0000259" key="9">
    <source>
        <dbReference type="SMART" id="SM00382"/>
    </source>
</evidence>
<keyword evidence="6" id="KW-0206">Cytoskeleton</keyword>
<dbReference type="Gene3D" id="1.10.8.60">
    <property type="match status" value="1"/>
</dbReference>
<dbReference type="Pfam" id="PF00004">
    <property type="entry name" value="AAA"/>
    <property type="match status" value="1"/>
</dbReference>
<accession>A0ABD2ZL91</accession>
<keyword evidence="11" id="KW-1185">Reference proteome</keyword>
<name>A0ABD2ZL91_9GENT</name>